<dbReference type="GeneID" id="63775556"/>
<evidence type="ECO:0000313" key="1">
    <source>
        <dbReference type="EMBL" id="ORY69679.1"/>
    </source>
</evidence>
<proteinExistence type="predicted"/>
<accession>A0A1Y2EDM3</accession>
<organism evidence="1 2">
    <name type="scientific">Pseudomassariella vexata</name>
    <dbReference type="NCBI Taxonomy" id="1141098"/>
    <lineage>
        <taxon>Eukaryota</taxon>
        <taxon>Fungi</taxon>
        <taxon>Dikarya</taxon>
        <taxon>Ascomycota</taxon>
        <taxon>Pezizomycotina</taxon>
        <taxon>Sordariomycetes</taxon>
        <taxon>Xylariomycetidae</taxon>
        <taxon>Amphisphaeriales</taxon>
        <taxon>Pseudomassariaceae</taxon>
        <taxon>Pseudomassariella</taxon>
    </lineage>
</organism>
<dbReference type="EMBL" id="MCFJ01000002">
    <property type="protein sequence ID" value="ORY69679.1"/>
    <property type="molecule type" value="Genomic_DNA"/>
</dbReference>
<evidence type="ECO:0000313" key="2">
    <source>
        <dbReference type="Proteomes" id="UP000193689"/>
    </source>
</evidence>
<reference evidence="1 2" key="1">
    <citation type="submission" date="2016-07" db="EMBL/GenBank/DDBJ databases">
        <title>Pervasive Adenine N6-methylation of Active Genes in Fungi.</title>
        <authorList>
            <consortium name="DOE Joint Genome Institute"/>
            <person name="Mondo S.J."/>
            <person name="Dannebaum R.O."/>
            <person name="Kuo R.C."/>
            <person name="Labutti K."/>
            <person name="Haridas S."/>
            <person name="Kuo A."/>
            <person name="Salamov A."/>
            <person name="Ahrendt S.R."/>
            <person name="Lipzen A."/>
            <person name="Sullivan W."/>
            <person name="Andreopoulos W.B."/>
            <person name="Clum A."/>
            <person name="Lindquist E."/>
            <person name="Daum C."/>
            <person name="Ramamoorthy G.K."/>
            <person name="Gryganskyi A."/>
            <person name="Culley D."/>
            <person name="Magnuson J.K."/>
            <person name="James T.Y."/>
            <person name="O'Malley M.A."/>
            <person name="Stajich J.E."/>
            <person name="Spatafora J.W."/>
            <person name="Visel A."/>
            <person name="Grigoriev I.V."/>
        </authorList>
    </citation>
    <scope>NUCLEOTIDE SEQUENCE [LARGE SCALE GENOMIC DNA]</scope>
    <source>
        <strain evidence="1 2">CBS 129021</strain>
    </source>
</reference>
<protein>
    <submittedName>
        <fullName evidence="1">Uncharacterized protein</fullName>
    </submittedName>
</protein>
<dbReference type="InParanoid" id="A0A1Y2EDM3"/>
<keyword evidence="2" id="KW-1185">Reference proteome</keyword>
<sequence>MTLTPIEHVWAWLKRYLSRECPELFILKKPAGYCTSYRPPDPVSILRNLKLRCS</sequence>
<comment type="caution">
    <text evidence="1">The sequence shown here is derived from an EMBL/GenBank/DDBJ whole genome shotgun (WGS) entry which is preliminary data.</text>
</comment>
<name>A0A1Y2EDM3_9PEZI</name>
<dbReference type="RefSeq" id="XP_040719629.1">
    <property type="nucleotide sequence ID" value="XM_040859344.1"/>
</dbReference>
<gene>
    <name evidence="1" type="ORF">BCR38DRAFT_419793</name>
</gene>
<dbReference type="Proteomes" id="UP000193689">
    <property type="component" value="Unassembled WGS sequence"/>
</dbReference>
<dbReference type="AlphaFoldDB" id="A0A1Y2EDM3"/>